<sequence>MSIDFTCEETTTEDTSAMEDVTTETDRSSDSIYSLPQSVHLPSRNLGYNCILVSISSFVIGIFGLVDSNHKYNPAMAIAVNVWGAILYIPSGYYSIISQKNETKPHLLHCFYFFSLITLITSSIQLGINLSSNLNLKNSEVRESTLWFNVVSAIIGVIQFITGSCFIYMLTKHVYGPAAIKAKLPSLYFSLQLVCTEFGMYVYSSVRATEQHQFGGGTPLLVGEKEKWRFCAAKI</sequence>
<dbReference type="InParanoid" id="B3RTR5"/>
<dbReference type="AlphaFoldDB" id="B3RTR5"/>
<dbReference type="EMBL" id="DS985244">
    <property type="protein sequence ID" value="EDV26180.1"/>
    <property type="molecule type" value="Genomic_DNA"/>
</dbReference>
<evidence type="ECO:0000256" key="1">
    <source>
        <dbReference type="SAM" id="Phobius"/>
    </source>
</evidence>
<feature type="transmembrane region" description="Helical" evidence="1">
    <location>
        <begin position="146"/>
        <end position="171"/>
    </location>
</feature>
<organism evidence="2 3">
    <name type="scientific">Trichoplax adhaerens</name>
    <name type="common">Trichoplax reptans</name>
    <dbReference type="NCBI Taxonomy" id="10228"/>
    <lineage>
        <taxon>Eukaryota</taxon>
        <taxon>Metazoa</taxon>
        <taxon>Placozoa</taxon>
        <taxon>Uniplacotomia</taxon>
        <taxon>Trichoplacea</taxon>
        <taxon>Trichoplacidae</taxon>
        <taxon>Trichoplax</taxon>
    </lineage>
</organism>
<keyword evidence="1" id="KW-1133">Transmembrane helix</keyword>
<feature type="transmembrane region" description="Helical" evidence="1">
    <location>
        <begin position="72"/>
        <end position="94"/>
    </location>
</feature>
<evidence type="ECO:0000313" key="2">
    <source>
        <dbReference type="EMBL" id="EDV26180.1"/>
    </source>
</evidence>
<evidence type="ECO:0000313" key="3">
    <source>
        <dbReference type="Proteomes" id="UP000009022"/>
    </source>
</evidence>
<keyword evidence="1" id="KW-0472">Membrane</keyword>
<keyword evidence="3" id="KW-1185">Reference proteome</keyword>
<keyword evidence="1" id="KW-0812">Transmembrane</keyword>
<dbReference type="GeneID" id="6753426"/>
<name>B3RTR5_TRIAD</name>
<dbReference type="PhylomeDB" id="B3RTR5"/>
<dbReference type="Proteomes" id="UP000009022">
    <property type="component" value="Unassembled WGS sequence"/>
</dbReference>
<protein>
    <submittedName>
        <fullName evidence="2">Uncharacterized protein</fullName>
    </submittedName>
</protein>
<feature type="transmembrane region" description="Helical" evidence="1">
    <location>
        <begin position="46"/>
        <end position="66"/>
    </location>
</feature>
<dbReference type="CTD" id="6753426"/>
<dbReference type="HOGENOM" id="CLU_1181552_0_0_1"/>
<feature type="transmembrane region" description="Helical" evidence="1">
    <location>
        <begin position="106"/>
        <end position="126"/>
    </location>
</feature>
<dbReference type="RefSeq" id="XP_002112213.1">
    <property type="nucleotide sequence ID" value="XM_002112177.1"/>
</dbReference>
<dbReference type="KEGG" id="tad:TRIADDRAFT_56019"/>
<proteinExistence type="predicted"/>
<gene>
    <name evidence="2" type="ORF">TRIADDRAFT_56019</name>
</gene>
<accession>B3RTR5</accession>
<reference evidence="2 3" key="1">
    <citation type="journal article" date="2008" name="Nature">
        <title>The Trichoplax genome and the nature of placozoans.</title>
        <authorList>
            <person name="Srivastava M."/>
            <person name="Begovic E."/>
            <person name="Chapman J."/>
            <person name="Putnam N.H."/>
            <person name="Hellsten U."/>
            <person name="Kawashima T."/>
            <person name="Kuo A."/>
            <person name="Mitros T."/>
            <person name="Salamov A."/>
            <person name="Carpenter M.L."/>
            <person name="Signorovitch A.Y."/>
            <person name="Moreno M.A."/>
            <person name="Kamm K."/>
            <person name="Grimwood J."/>
            <person name="Schmutz J."/>
            <person name="Shapiro H."/>
            <person name="Grigoriev I.V."/>
            <person name="Buss L.W."/>
            <person name="Schierwater B."/>
            <person name="Dellaporta S.L."/>
            <person name="Rokhsar D.S."/>
        </authorList>
    </citation>
    <scope>NUCLEOTIDE SEQUENCE [LARGE SCALE GENOMIC DNA]</scope>
    <source>
        <strain evidence="2 3">Grell-BS-1999</strain>
    </source>
</reference>